<sequence length="1952" mass="216328">MAESKRHRNAQPAPSLPDDVIVEHILTHVPAAAAVRFRTVCRAWRAALTSDHFFHAHREARAAGQPEIVFFAPRPGDGGSGSTAFYTCKLDLTTRPNGSSSPLDKAAASASELVTVGNLRARDLVLPGTRPCNGLTLVFQFRRGGSAYHVCNLSTGEHVSLPPCTPAWRWGTDMYRSCYVLSSTGLGFDPVAGEHKVVRLYLDREEQQHCEVYGLTSSGWRPCAGQVPPHAAYGLNGRPPVFLDGCFYWHIDIFANYGGYEATPEPILSLAMDTEQFGWVRPPKELTGYSFHLAELDGSLCAVLDLRHARERYELWTRPAGSASGSDSGSPPSWSLRLRISLASLPQPIRNHMAYGIRMLPLASSFGGKILLATSCHEVYAYDPENNSANRVFSMFGFLTALLEKMNSVTVPGEARLLLNVALHEDSVMGVRHHPAAGDGGQLKMKVGSGMVLYQEVQIPLSCMLVSVMESLESPTATVIECSKMGDGSGFKATVKIDVSTTKAAIDPDVKVKELQGAVCENPELAIASAVKEALLYLASSRFVDIKDHSTEVVERFPAMQNRRSANTVSDQLKEAMDGFNVALKTFEKLRLDFDVNAKAETKNGISTPLSLMYAALAKDLQSVLEVQMAKYKELKLETDDEIEFCQKHHDEHNNLARQWRLKGNQQVGKVSEKCVLGYLLRYFGMAEATYGTHYDEDEGFKGSVTIEFPTIRLAHCSGSITFSGVTSFDSLAAEDDAAFSALKFFENTLKVMPIDLKYSDRVHAKKTNAELINLVDCLHITVDKVRKAWEHLNRCMDETSKYYTTDYKYTKEGKLTEFEIKKLDACTKSMAEAWAESVKEFEVRAAKLKELEGYRAKRMRDEQLSFSTCFRLAEQHSFSTLFFCESALHNKINYQGCGCVVVIIKAFRDMGKENDGSESGKGKAVIRDDEEYSDSSSADEIEDWDDADADEEEEEVEMDSFGGDEEKSAHIQGGPVLTRSSVKYVVGVVSKFDSVKQGLVKSIGFGGILQIPQINKVSRAFTVWLLSNLQPDSRKIVVDGEEVVDMIDLDVKRILGIPCGKHKVTGLDIDDPKKRKEYMRVLIGAGPSEKNILSAAGRVIKKEYDRPMTRTECEQFKAAFVVFVVGHLLAPTTKNKVGNSSFWGALKNPNEIASYNWGEYVIENLVEAAIKVQTDINTKNKVTNITGCSIFIQILYLDSLKIPGIECPRDVQPRVKAYTCNVLKKMIEADQASSSAGSNKRSWGSTVTRPPVVGTEGQNEADAGTHGQVQFSAGQVPFSAAYSIELGRFIKDNFDSPLNKTQLDALNVYWTRCSTHFETLKTSLMKESLVLVEFLMCTSNKATKHAPSKVQSAKGNGSTTSGSKRSSDRIQLKTTRGYESADEGYVLRKKSRTPSFVPTPFKKNTYAHPETILSGPSFPETRDQVNIHPIGKDVGRAPSPTIRKPNEKGNINQSQGVIEAPSFSLGIDFGNLNGPVPNQPSSSVLTTEGQMVEGSDKSFAVSTSTPISAKRMKENKSWSTPDQRLKSSTISPGSMSKLLAGVEVMGRIMKSEDEVNVNVKPFDDDVTESPVVKQAVGICRLAKSPWFYNMNHAVCTDNEASVIQKQVMSCSIADLERIWVAHSHPRYLEATGMNIINSFSMKQAMSYDMYDLVLRRFIQLENNMYIKCNDRRWRHILESDFSVLSQADENPCSMKSIREQFFGEHIKYEINRCRMLIIPTQVLLGWCCYFWDFKKKKIHIIDPSYVKEKDDFYQQKHCGIVKKIGADLSKCIDLFFDKWEVHCGEWEHDFVSPPLPLACSHETALLSLFCMAEFDGEAFRNISKDAYENFKKKLLADLLSIEGNQGASPAFASSGGYDADDEASADTAPVFGEEEEVTSGYNAIADQDGEEEVPVGVEEVADTSENNGGSEELANGDAMSWNGAGGEAAGNLKRRRVFVEDEEEKRARLEL</sequence>
<feature type="compositionally biased region" description="Polar residues" evidence="1">
    <location>
        <begin position="1480"/>
        <end position="1490"/>
    </location>
</feature>
<dbReference type="InterPro" id="IPR013187">
    <property type="entry name" value="F-box-assoc_dom_typ3"/>
</dbReference>
<organism evidence="3 4">
    <name type="scientific">Eragrostis curvula</name>
    <name type="common">weeping love grass</name>
    <dbReference type="NCBI Taxonomy" id="38414"/>
    <lineage>
        <taxon>Eukaryota</taxon>
        <taxon>Viridiplantae</taxon>
        <taxon>Streptophyta</taxon>
        <taxon>Embryophyta</taxon>
        <taxon>Tracheophyta</taxon>
        <taxon>Spermatophyta</taxon>
        <taxon>Magnoliopsida</taxon>
        <taxon>Liliopsida</taxon>
        <taxon>Poales</taxon>
        <taxon>Poaceae</taxon>
        <taxon>PACMAD clade</taxon>
        <taxon>Chloridoideae</taxon>
        <taxon>Eragrostideae</taxon>
        <taxon>Eragrostidinae</taxon>
        <taxon>Eragrostis</taxon>
    </lineage>
</organism>
<dbReference type="NCBIfam" id="TIGR01640">
    <property type="entry name" value="F_box_assoc_1"/>
    <property type="match status" value="1"/>
</dbReference>
<dbReference type="OrthoDB" id="2011581at2759"/>
<feature type="compositionally biased region" description="Polar residues" evidence="1">
    <location>
        <begin position="1518"/>
        <end position="1531"/>
    </location>
</feature>
<feature type="compositionally biased region" description="Acidic residues" evidence="1">
    <location>
        <begin position="929"/>
        <end position="959"/>
    </location>
</feature>
<feature type="compositionally biased region" description="Polar residues" evidence="1">
    <location>
        <begin position="1234"/>
        <end position="1249"/>
    </location>
</feature>
<feature type="region of interest" description="Disordered" evidence="1">
    <location>
        <begin position="1234"/>
        <end position="1264"/>
    </location>
</feature>
<dbReference type="InterPro" id="IPR036047">
    <property type="entry name" value="F-box-like_dom_sf"/>
</dbReference>
<keyword evidence="4" id="KW-1185">Reference proteome</keyword>
<feature type="non-terminal residue" evidence="3">
    <location>
        <position position="1"/>
    </location>
</feature>
<dbReference type="InterPro" id="IPR017451">
    <property type="entry name" value="F-box-assoc_interact_dom"/>
</dbReference>
<feature type="domain" description="F-box" evidence="2">
    <location>
        <begin position="16"/>
        <end position="57"/>
    </location>
</feature>
<dbReference type="SUPFAM" id="SSF81383">
    <property type="entry name" value="F-box domain"/>
    <property type="match status" value="1"/>
</dbReference>
<feature type="region of interest" description="Disordered" evidence="1">
    <location>
        <begin position="913"/>
        <end position="973"/>
    </location>
</feature>
<gene>
    <name evidence="3" type="ORF">EJB05_24779</name>
</gene>
<feature type="region of interest" description="Disordered" evidence="1">
    <location>
        <begin position="1472"/>
        <end position="1531"/>
    </location>
</feature>
<name>A0A5J9VC80_9POAL</name>
<feature type="compositionally biased region" description="Basic and acidic residues" evidence="1">
    <location>
        <begin position="913"/>
        <end position="928"/>
    </location>
</feature>
<dbReference type="EMBL" id="RWGY01000011">
    <property type="protein sequence ID" value="TVU33007.1"/>
    <property type="molecule type" value="Genomic_DNA"/>
</dbReference>
<feature type="compositionally biased region" description="Polar residues" evidence="1">
    <location>
        <begin position="1350"/>
        <end position="1365"/>
    </location>
</feature>
<evidence type="ECO:0000313" key="4">
    <source>
        <dbReference type="Proteomes" id="UP000324897"/>
    </source>
</evidence>
<dbReference type="Pfam" id="PF08268">
    <property type="entry name" value="FBA_3"/>
    <property type="match status" value="1"/>
</dbReference>
<reference evidence="3 4" key="1">
    <citation type="journal article" date="2019" name="Sci. Rep.">
        <title>A high-quality genome of Eragrostis curvula grass provides insights into Poaceae evolution and supports new strategies to enhance forage quality.</title>
        <authorList>
            <person name="Carballo J."/>
            <person name="Santos B.A.C.M."/>
            <person name="Zappacosta D."/>
            <person name="Garbus I."/>
            <person name="Selva J.P."/>
            <person name="Gallo C.A."/>
            <person name="Diaz A."/>
            <person name="Albertini E."/>
            <person name="Caccamo M."/>
            <person name="Echenique V."/>
        </authorList>
    </citation>
    <scope>NUCLEOTIDE SEQUENCE [LARGE SCALE GENOMIC DNA]</scope>
    <source>
        <strain evidence="4">cv. Victoria</strain>
        <tissue evidence="3">Leaf</tissue>
    </source>
</reference>
<dbReference type="Gramene" id="TVU33007">
    <property type="protein sequence ID" value="TVU33007"/>
    <property type="gene ID" value="EJB05_24779"/>
</dbReference>
<accession>A0A5J9VC80</accession>
<evidence type="ECO:0000256" key="1">
    <source>
        <dbReference type="SAM" id="MobiDB-lite"/>
    </source>
</evidence>
<dbReference type="Proteomes" id="UP000324897">
    <property type="component" value="Chromosome 1"/>
</dbReference>
<protein>
    <recommendedName>
        <fullName evidence="2">F-box domain-containing protein</fullName>
    </recommendedName>
</protein>
<evidence type="ECO:0000313" key="3">
    <source>
        <dbReference type="EMBL" id="TVU33007.1"/>
    </source>
</evidence>
<dbReference type="PANTHER" id="PTHR34835:SF63">
    <property type="entry name" value="AMINOTRANSFERASE-LIKE PLANT MOBILE DOMAIN-CONTAINING PROTEIN"/>
    <property type="match status" value="1"/>
</dbReference>
<feature type="region of interest" description="Disordered" evidence="1">
    <location>
        <begin position="1430"/>
        <end position="1453"/>
    </location>
</feature>
<feature type="region of interest" description="Disordered" evidence="1">
    <location>
        <begin position="1346"/>
        <end position="1374"/>
    </location>
</feature>
<dbReference type="PANTHER" id="PTHR34835">
    <property type="entry name" value="OS07G0283600 PROTEIN-RELATED"/>
    <property type="match status" value="1"/>
</dbReference>
<dbReference type="InterPro" id="IPR001810">
    <property type="entry name" value="F-box_dom"/>
</dbReference>
<comment type="caution">
    <text evidence="3">The sequence shown here is derived from an EMBL/GenBank/DDBJ whole genome shotgun (WGS) entry which is preliminary data.</text>
</comment>
<feature type="region of interest" description="Disordered" evidence="1">
    <location>
        <begin position="1899"/>
        <end position="1935"/>
    </location>
</feature>
<dbReference type="Pfam" id="PF00646">
    <property type="entry name" value="F-box"/>
    <property type="match status" value="1"/>
</dbReference>
<dbReference type="SMART" id="SM00256">
    <property type="entry name" value="FBOX"/>
    <property type="match status" value="1"/>
</dbReference>
<dbReference type="CDD" id="cd22157">
    <property type="entry name" value="F-box_AtFBW1-like"/>
    <property type="match status" value="1"/>
</dbReference>
<proteinExistence type="predicted"/>
<evidence type="ECO:0000259" key="2">
    <source>
        <dbReference type="SMART" id="SM00256"/>
    </source>
</evidence>